<dbReference type="PANTHER" id="PTHR31672">
    <property type="entry name" value="BNACNNG10540D PROTEIN"/>
    <property type="match status" value="1"/>
</dbReference>
<dbReference type="EMBL" id="KI517881">
    <property type="protein sequence ID" value="ESQ29709.1"/>
    <property type="molecule type" value="Genomic_DNA"/>
</dbReference>
<name>V4KEY8_EUTSA</name>
<gene>
    <name evidence="2" type="ORF">EUTSA_v10023820mg</name>
</gene>
<evidence type="ECO:0000259" key="1">
    <source>
        <dbReference type="Pfam" id="PF07734"/>
    </source>
</evidence>
<sequence>MINDFRVCLMSINLHGISNLLKVEVYKVFHCEGFLLCITKNLRLVVWNPYLEQARWIQGRSNYHKFDNYFIGYDDINKNQKILRLLGGYRAFEFEIYNFKSNSWRVLVINPNWMMYYYQQGVSLKRNTYFNAHGRLVVEDYFLLCFDFTRERFGPRLHLPFHSLVCHDSVILPSCRENQLTVLLKREDTYEIEIWITTMIEPNAVSWSKFFVVNDERIWSHLGYIEDGSFFIDENKKVG</sequence>
<evidence type="ECO:0000313" key="3">
    <source>
        <dbReference type="Proteomes" id="UP000030689"/>
    </source>
</evidence>
<organism evidence="2 3">
    <name type="scientific">Eutrema salsugineum</name>
    <name type="common">Saltwater cress</name>
    <name type="synonym">Sisymbrium salsugineum</name>
    <dbReference type="NCBI Taxonomy" id="72664"/>
    <lineage>
        <taxon>Eukaryota</taxon>
        <taxon>Viridiplantae</taxon>
        <taxon>Streptophyta</taxon>
        <taxon>Embryophyta</taxon>
        <taxon>Tracheophyta</taxon>
        <taxon>Spermatophyta</taxon>
        <taxon>Magnoliopsida</taxon>
        <taxon>eudicotyledons</taxon>
        <taxon>Gunneridae</taxon>
        <taxon>Pentapetalae</taxon>
        <taxon>rosids</taxon>
        <taxon>malvids</taxon>
        <taxon>Brassicales</taxon>
        <taxon>Brassicaceae</taxon>
        <taxon>Eutremeae</taxon>
        <taxon>Eutrema</taxon>
    </lineage>
</organism>
<dbReference type="InterPro" id="IPR050796">
    <property type="entry name" value="SCF_F-box_component"/>
</dbReference>
<feature type="non-terminal residue" evidence="2">
    <location>
        <position position="239"/>
    </location>
</feature>
<evidence type="ECO:0000313" key="2">
    <source>
        <dbReference type="EMBL" id="ESQ29709.1"/>
    </source>
</evidence>
<dbReference type="Pfam" id="PF07734">
    <property type="entry name" value="FBA_1"/>
    <property type="match status" value="1"/>
</dbReference>
<dbReference type="InterPro" id="IPR006527">
    <property type="entry name" value="F-box-assoc_dom_typ1"/>
</dbReference>
<dbReference type="AlphaFoldDB" id="V4KEY8"/>
<dbReference type="PANTHER" id="PTHR31672:SF13">
    <property type="entry name" value="F-BOX PROTEIN CPR30-LIKE"/>
    <property type="match status" value="1"/>
</dbReference>
<accession>V4KEY8</accession>
<proteinExistence type="predicted"/>
<dbReference type="KEGG" id="eus:EUTSA_v10023820mg"/>
<dbReference type="NCBIfam" id="TIGR01640">
    <property type="entry name" value="F_box_assoc_1"/>
    <property type="match status" value="1"/>
</dbReference>
<keyword evidence="3" id="KW-1185">Reference proteome</keyword>
<feature type="domain" description="F-box associated beta-propeller type 1" evidence="1">
    <location>
        <begin position="1"/>
        <end position="238"/>
    </location>
</feature>
<dbReference type="Gramene" id="ESQ29709">
    <property type="protein sequence ID" value="ESQ29709"/>
    <property type="gene ID" value="EUTSA_v10023820mg"/>
</dbReference>
<dbReference type="Proteomes" id="UP000030689">
    <property type="component" value="Unassembled WGS sequence"/>
</dbReference>
<protein>
    <recommendedName>
        <fullName evidence="1">F-box associated beta-propeller type 1 domain-containing protein</fullName>
    </recommendedName>
</protein>
<reference evidence="2 3" key="1">
    <citation type="journal article" date="2013" name="Front. Plant Sci.">
        <title>The Reference Genome of the Halophytic Plant Eutrema salsugineum.</title>
        <authorList>
            <person name="Yang R."/>
            <person name="Jarvis D.E."/>
            <person name="Chen H."/>
            <person name="Beilstein M.A."/>
            <person name="Grimwood J."/>
            <person name="Jenkins J."/>
            <person name="Shu S."/>
            <person name="Prochnik S."/>
            <person name="Xin M."/>
            <person name="Ma C."/>
            <person name="Schmutz J."/>
            <person name="Wing R.A."/>
            <person name="Mitchell-Olds T."/>
            <person name="Schumaker K.S."/>
            <person name="Wang X."/>
        </authorList>
    </citation>
    <scope>NUCLEOTIDE SEQUENCE [LARGE SCALE GENOMIC DNA]</scope>
</reference>
<dbReference type="InterPro" id="IPR017451">
    <property type="entry name" value="F-box-assoc_interact_dom"/>
</dbReference>